<sequence length="758" mass="84451">MESSPFPQELVVECFQFLEPRELLRVVSTSKELQSRLTHEQVIRSIMLRGTGVYARQSLHLLCDGLQDRTLFVPSPLRLLRIANGRRCEVAGCTNTVQHLRPTFGLFICWNHNLDLTDTIDLKSRESARRWSEVLRCKEAATSDYSGRSYILRPDFIRGGSRVGPLVTVETVNRIKREGSSLAAWVSTQWGETETSAAARIVELHRSLIAQSREESRKFQKRKVEAKAKAAQQKKTKVDSVRSSVEAQLPPIASHCAQLVDAVLNEFVNAPSKFTKKRAKEATDTLMSRVSALPSLEMSDLLSDSAPHIHRALALFALNLYAPPRNPKKDLTEPTPSSSSSFSPCAASSSSSSSASASASSNTSPAPASDSDSPSPPTCTQLDSARLLPPLPPSFFRLCQLNVGRPELLLALLHLAKLPSTRGWSFSPYRERKSWDVVTSFFLHTFRQSLEKQQPTATVTAGVEVEFQELLAATVFSEALKRAEAKRSKAKGGVGIRPLLSIVDSLPRWEAQTYVTSGSGNKRRCTKTFTAFASHSQSVTSAVEPVQLPVQMAEAFSCISEAFNEAPSMYAQAQAAGDRFLRFDWPTDPERRAVLRALCARESEWLSRNVHGGGYGWCGDLPRELPFDTAVAELLALAPMSSSTPLEDSEESRVWVGTWGSEEEQEARREKERLRLRLERAIGWDGKTLGKLDCFILGNFSFNMQEPGTVGLLLEGSAARQEEPQAETMWCERLWRHLCMNAKRRGRDADNRQWHDWR</sequence>
<protein>
    <recommendedName>
        <fullName evidence="3">F-box domain-containing protein</fullName>
    </recommendedName>
</protein>
<accession>A0A0G4F445</accession>
<proteinExistence type="predicted"/>
<evidence type="ECO:0008006" key="3">
    <source>
        <dbReference type="Google" id="ProtNLM"/>
    </source>
</evidence>
<organism evidence="2">
    <name type="scientific">Chromera velia CCMP2878</name>
    <dbReference type="NCBI Taxonomy" id="1169474"/>
    <lineage>
        <taxon>Eukaryota</taxon>
        <taxon>Sar</taxon>
        <taxon>Alveolata</taxon>
        <taxon>Colpodellida</taxon>
        <taxon>Chromeraceae</taxon>
        <taxon>Chromera</taxon>
    </lineage>
</organism>
<reference evidence="2" key="1">
    <citation type="submission" date="2014-11" db="EMBL/GenBank/DDBJ databases">
        <authorList>
            <person name="Otto D Thomas"/>
            <person name="Naeem Raeece"/>
        </authorList>
    </citation>
    <scope>NUCLEOTIDE SEQUENCE</scope>
</reference>
<dbReference type="VEuPathDB" id="CryptoDB:Cvel_15065"/>
<dbReference type="EMBL" id="CDMZ01000108">
    <property type="protein sequence ID" value="CEM06796.1"/>
    <property type="molecule type" value="Genomic_DNA"/>
</dbReference>
<evidence type="ECO:0000256" key="1">
    <source>
        <dbReference type="SAM" id="MobiDB-lite"/>
    </source>
</evidence>
<dbReference type="AlphaFoldDB" id="A0A0G4F445"/>
<dbReference type="SUPFAM" id="SSF81383">
    <property type="entry name" value="F-box domain"/>
    <property type="match status" value="1"/>
</dbReference>
<gene>
    <name evidence="2" type="ORF">Cvel_15065</name>
</gene>
<dbReference type="InterPro" id="IPR036047">
    <property type="entry name" value="F-box-like_dom_sf"/>
</dbReference>
<feature type="region of interest" description="Disordered" evidence="1">
    <location>
        <begin position="353"/>
        <end position="384"/>
    </location>
</feature>
<evidence type="ECO:0000313" key="2">
    <source>
        <dbReference type="EMBL" id="CEM06796.1"/>
    </source>
</evidence>
<feature type="compositionally biased region" description="Low complexity" evidence="1">
    <location>
        <begin position="353"/>
        <end position="373"/>
    </location>
</feature>
<name>A0A0G4F445_9ALVE</name>